<feature type="region of interest" description="Disordered" evidence="2">
    <location>
        <begin position="149"/>
        <end position="171"/>
    </location>
</feature>
<feature type="compositionally biased region" description="Low complexity" evidence="2">
    <location>
        <begin position="426"/>
        <end position="442"/>
    </location>
</feature>
<dbReference type="Pfam" id="PF14389">
    <property type="entry name" value="Lzipper-MIP1"/>
    <property type="match status" value="1"/>
</dbReference>
<keyword evidence="5" id="KW-1185">Reference proteome</keyword>
<dbReference type="Proteomes" id="UP000504610">
    <property type="component" value="Chromosome 4"/>
</dbReference>
<evidence type="ECO:0000259" key="3">
    <source>
        <dbReference type="Pfam" id="PF04784"/>
    </source>
</evidence>
<dbReference type="RefSeq" id="XP_056865605.1">
    <property type="nucleotide sequence ID" value="XM_057009625.1"/>
</dbReference>
<evidence type="ECO:0000313" key="6">
    <source>
        <dbReference type="RefSeq" id="XP_056865605.1"/>
    </source>
</evidence>
<proteinExistence type="predicted"/>
<feature type="region of interest" description="Disordered" evidence="2">
    <location>
        <begin position="422"/>
        <end position="442"/>
    </location>
</feature>
<gene>
    <name evidence="6" type="primary">LOC108829907</name>
</gene>
<dbReference type="KEGG" id="rsz:108829907"/>
<feature type="region of interest" description="Disordered" evidence="2">
    <location>
        <begin position="243"/>
        <end position="262"/>
    </location>
</feature>
<organism evidence="5 6">
    <name type="scientific">Raphanus sativus</name>
    <name type="common">Radish</name>
    <name type="synonym">Raphanus raphanistrum var. sativus</name>
    <dbReference type="NCBI Taxonomy" id="3726"/>
    <lineage>
        <taxon>Eukaryota</taxon>
        <taxon>Viridiplantae</taxon>
        <taxon>Streptophyta</taxon>
        <taxon>Embryophyta</taxon>
        <taxon>Tracheophyta</taxon>
        <taxon>Spermatophyta</taxon>
        <taxon>Magnoliopsida</taxon>
        <taxon>eudicotyledons</taxon>
        <taxon>Gunneridae</taxon>
        <taxon>Pentapetalae</taxon>
        <taxon>rosids</taxon>
        <taxon>malvids</taxon>
        <taxon>Brassicales</taxon>
        <taxon>Brassicaceae</taxon>
        <taxon>Brassiceae</taxon>
        <taxon>Raphanus</taxon>
    </lineage>
</organism>
<feature type="compositionally biased region" description="Low complexity" evidence="2">
    <location>
        <begin position="149"/>
        <end position="166"/>
    </location>
</feature>
<reference evidence="5" key="1">
    <citation type="journal article" date="2019" name="Database">
        <title>The radish genome database (RadishGD): an integrated information resource for radish genomics.</title>
        <authorList>
            <person name="Yu H.J."/>
            <person name="Baek S."/>
            <person name="Lee Y.J."/>
            <person name="Cho A."/>
            <person name="Mun J.H."/>
        </authorList>
    </citation>
    <scope>NUCLEOTIDE SEQUENCE [LARGE SCALE GENOMIC DNA]</scope>
    <source>
        <strain evidence="5">cv. WK10039</strain>
    </source>
</reference>
<dbReference type="InterPro" id="IPR006869">
    <property type="entry name" value="DUF547"/>
</dbReference>
<name>A0A9W3DP52_RAPSA</name>
<sequence length="719" mass="82360">MGFEDKKMQSKRHSRSKSWTVPEKKKLEEDNNNNNIIVSSLNASQRFKLDLPRCCDKSFETKKEVKVQSSLKQEIQELEKRLQNQFDVRGALEKALGYKTPSRDINSKANSTPKPATELIKEIAVLELEVSHLEQYLLSLYRKAFDQQSSSVSQKQQQTPSSPKSTLRGKRLDFSTTHEPRCFSFDNRLKSPCLVQKEPDSPSLSCRQDNLTMEPRCFSFDSRLKEPGSNARKLNSTVDSQGFSFDSRLKEPGSAARKLNQEAPTVESSQCFSFDNRLIQPGSSARRLIQESSAIDSRCFSFDNRLKDQSLYEEEDNDSCVRRCQSTLNQRSAFNNRISPPEVSLTLSYHYYIIRVKTKCVITNSSLLMQQYVHSGSNTASLAEHMGTKISDHIFMTPNKLSEEMIKCASAIYSKLADPPSMNHGFSSPSSSPSSTSEFSPQEQFDMWSPSFRKNSAFDDQFEFSGPYSSMIEVSHIHKNHRRGRDLDLMNRNFRLMIKQLESVDPRDLTQQEKLAFWINIHNALVMHTFLANGIPQNNGKRFLLLSKPAYNIGGRMVSIEAIQSYILRIKMPRPGQWLKLLLIPRKFRTGDEHQEYSLDHSEPLLYFALCSGNHSDPAIRVYTPKGIYQELETAREEYVRATFGVKKDQKLVLPKIIESFSKDSGLSQAALMEMVQECLPETMKKRVKKLSSGRSRKSIVEWIPHSFVFRYLIARELV</sequence>
<protein>
    <submittedName>
        <fullName evidence="6">Uncharacterized protein LOC108829907 isoform X1</fullName>
    </submittedName>
</protein>
<evidence type="ECO:0000256" key="2">
    <source>
        <dbReference type="SAM" id="MobiDB-lite"/>
    </source>
</evidence>
<dbReference type="PANTHER" id="PTHR23054:SF66">
    <property type="entry name" value="DUF547 DOMAIN-CONTAINING PROTEIN"/>
    <property type="match status" value="1"/>
</dbReference>
<dbReference type="PANTHER" id="PTHR23054">
    <property type="entry name" value="TERNARY COMPLEX FACTOR MIP1, LEUCINE-ZIPPER-RELATED"/>
    <property type="match status" value="1"/>
</dbReference>
<dbReference type="AlphaFoldDB" id="A0A9W3DP52"/>
<feature type="domain" description="DUF547" evidence="3">
    <location>
        <begin position="507"/>
        <end position="640"/>
    </location>
</feature>
<accession>A0A9W3DP52</accession>
<dbReference type="GeneID" id="108829907"/>
<dbReference type="OrthoDB" id="418495at2759"/>
<feature type="coiled-coil region" evidence="1">
    <location>
        <begin position="68"/>
        <end position="95"/>
    </location>
</feature>
<evidence type="ECO:0000313" key="5">
    <source>
        <dbReference type="Proteomes" id="UP000504610"/>
    </source>
</evidence>
<keyword evidence="1" id="KW-0175">Coiled coil</keyword>
<dbReference type="Pfam" id="PF04784">
    <property type="entry name" value="DUF547"/>
    <property type="match status" value="1"/>
</dbReference>
<feature type="domain" description="Ternary complex factor MIP1 leucine-zipper" evidence="4">
    <location>
        <begin position="66"/>
        <end position="147"/>
    </location>
</feature>
<feature type="region of interest" description="Disordered" evidence="2">
    <location>
        <begin position="1"/>
        <end position="33"/>
    </location>
</feature>
<reference evidence="6" key="2">
    <citation type="submission" date="2025-08" db="UniProtKB">
        <authorList>
            <consortium name="RefSeq"/>
        </authorList>
    </citation>
    <scope>IDENTIFICATION</scope>
    <source>
        <tissue evidence="6">Leaf</tissue>
    </source>
</reference>
<evidence type="ECO:0000259" key="4">
    <source>
        <dbReference type="Pfam" id="PF14389"/>
    </source>
</evidence>
<dbReference type="InterPro" id="IPR025757">
    <property type="entry name" value="MIP1_Leuzipper"/>
</dbReference>
<evidence type="ECO:0000256" key="1">
    <source>
        <dbReference type="SAM" id="Coils"/>
    </source>
</evidence>